<accession>A0A919E6R2</accession>
<dbReference type="GO" id="GO:0033068">
    <property type="term" value="P:macrolide biosynthetic process"/>
    <property type="evidence" value="ECO:0007669"/>
    <property type="project" value="UniProtKB-ARBA"/>
</dbReference>
<dbReference type="SUPFAM" id="SSF47336">
    <property type="entry name" value="ACP-like"/>
    <property type="match status" value="1"/>
</dbReference>
<dbReference type="InterPro" id="IPR050091">
    <property type="entry name" value="PKS_NRPS_Biosynth_Enz"/>
</dbReference>
<dbReference type="Gene3D" id="3.30.70.3290">
    <property type="match status" value="1"/>
</dbReference>
<name>A0A919E6R2_9ACTN</name>
<dbReference type="PROSITE" id="PS00012">
    <property type="entry name" value="PHOSPHOPANTETHEINE"/>
    <property type="match status" value="1"/>
</dbReference>
<feature type="domain" description="Ketosynthase family 3 (KS3)" evidence="10">
    <location>
        <begin position="33"/>
        <end position="447"/>
    </location>
</feature>
<dbReference type="CDD" id="cd08952">
    <property type="entry name" value="KR_1_SDR_x"/>
    <property type="match status" value="1"/>
</dbReference>
<dbReference type="FunFam" id="3.40.47.10:FF:000019">
    <property type="entry name" value="Polyketide synthase type I"/>
    <property type="match status" value="1"/>
</dbReference>
<dbReference type="InterPro" id="IPR015083">
    <property type="entry name" value="NorB/c/GfsB-D-like_docking"/>
</dbReference>
<evidence type="ECO:0000256" key="7">
    <source>
        <dbReference type="ARBA" id="ARBA00023315"/>
    </source>
</evidence>
<dbReference type="SUPFAM" id="SSF51735">
    <property type="entry name" value="NAD(P)-binding Rossmann-fold domains"/>
    <property type="match status" value="2"/>
</dbReference>
<dbReference type="InterPro" id="IPR006162">
    <property type="entry name" value="Ppantetheine_attach_site"/>
</dbReference>
<proteinExistence type="predicted"/>
<dbReference type="Proteomes" id="UP000641386">
    <property type="component" value="Unassembled WGS sequence"/>
</dbReference>
<dbReference type="PANTHER" id="PTHR43775:SF51">
    <property type="entry name" value="INACTIVE PHENOLPHTHIOCEROL SYNTHESIS POLYKETIDE SYNTHASE TYPE I PKS1-RELATED"/>
    <property type="match status" value="1"/>
</dbReference>
<dbReference type="InterPro" id="IPR057326">
    <property type="entry name" value="KR_dom"/>
</dbReference>
<dbReference type="InterPro" id="IPR016039">
    <property type="entry name" value="Thiolase-like"/>
</dbReference>
<evidence type="ECO:0000256" key="2">
    <source>
        <dbReference type="ARBA" id="ARBA00022450"/>
    </source>
</evidence>
<dbReference type="InterPro" id="IPR014031">
    <property type="entry name" value="Ketoacyl_synth_C"/>
</dbReference>
<dbReference type="SUPFAM" id="SSF101173">
    <property type="entry name" value="Docking domain B of the erythromycin polyketide synthase (DEBS)"/>
    <property type="match status" value="1"/>
</dbReference>
<dbReference type="SMART" id="SM00827">
    <property type="entry name" value="PKS_AT"/>
    <property type="match status" value="1"/>
</dbReference>
<evidence type="ECO:0000313" key="12">
    <source>
        <dbReference type="Proteomes" id="UP000641386"/>
    </source>
</evidence>
<feature type="region of interest" description="Disordered" evidence="8">
    <location>
        <begin position="1189"/>
        <end position="1209"/>
    </location>
</feature>
<dbReference type="Pfam" id="PF08990">
    <property type="entry name" value="Docking"/>
    <property type="match status" value="1"/>
</dbReference>
<comment type="cofactor">
    <cofactor evidence="1">
        <name>pantetheine 4'-phosphate</name>
        <dbReference type="ChEBI" id="CHEBI:47942"/>
    </cofactor>
</comment>
<dbReference type="InterPro" id="IPR041618">
    <property type="entry name" value="PKS_DE"/>
</dbReference>
<dbReference type="InterPro" id="IPR032821">
    <property type="entry name" value="PKS_assoc"/>
</dbReference>
<dbReference type="Gene3D" id="3.40.366.10">
    <property type="entry name" value="Malonyl-Coenzyme A Acyl Carrier Protein, domain 2"/>
    <property type="match status" value="1"/>
</dbReference>
<evidence type="ECO:0000256" key="4">
    <source>
        <dbReference type="ARBA" id="ARBA00022679"/>
    </source>
</evidence>
<dbReference type="Pfam" id="PF16197">
    <property type="entry name" value="KAsynt_C_assoc"/>
    <property type="match status" value="1"/>
</dbReference>
<sequence length="1648" mass="172896">MSNDEKLRDYLKRATAELQRTRRRLQEVEEEAREPVAIVAMGCRFPGGIASPEDLWGLVDSGTDAISHFPEGRGWDLENLYDPEPSTPGRTYCREGGFLHDAGEFDADFFKISPREARDTDPQQRLMLEVAWETLERAGIDPTSLRGSRTGVFAGVVYHDYPSGGTGSMASVASGRVAYVLGLEGPAVTVDTACSSSLVALHLAVKSVRDGESALALAGGVTVMASPDSFVGFSQDRGLAPDGRCKSFAAAADGTTWSEGIGMLLVERLSDALRNGHPVLAVIRGSAVNQDGASNGLTAPNGPSQQRVIRQALASAGLTAAEVDAVEAHGTGTVLGDPIEAQALLATYGQGRDADRPLWLGSFKSNIGHAQAAAGVGGVIKMVMAMRHGVLPRTLHVDRPSPKVDWSAGEIRLLTEPIAWPDHGRPRRAGVSSFGMSGTNAHVIIEQAPAAVVSQEQPGTSPDAPAVRPTAPAAAVPLAVSARRADALGAQAARLAEWLDAGRDPRLTDVGHSLLTSRAALEHRAVVVAADRDEAVRALRALADGAPAPATVTGTARPDALTAFLFTGQGAQRTGMGRELHAAHPAFARAFDEAVAALDAHLDTPLREVMWGEDGELLDRTGHAQPALFALEVALYRLVESWGIRPDHLVGHSIGELAAAHVSGVLSLEDAARLVAARGRLMQALPEGGAMVAVQASEDEVLPLLTGSEPVGIAAVNGPQAVVVSGAEAAVAALTEHFRALGRRTKRLAVSHAFHSPLMEPMLDEFRAIARQLDYGTARIPVVSTVTGELAGPDELADPEYWVRHVRGTVRFHDAVRVLENKGVHTFLELGPDAALSPLGPDCLTGLSGPSDLTGPADGQEEPPAFVPALRRGRPEERELATAVALAHARGVRVDWAAYFDGTGARRVDLPTYAFQRRNYWARPDTTPEAATSAATADAGPGDAQFWDAVERDDSAGLARRLGIEPAALAPVLPALSAWRLRARETAEVDALRYRVSWQPVPEPDTAPLDGTWLIVHPAAHAGSAAVLAAALTERGARPLTVETGRGQDRTALAALLAEKTALPPEEEPAGVLCLLGLDDTPHPAHPAVSRGLADTVALAQALADRAWRAPLWLVTSGAVAVDDTDAAARPVSPYQTALWGLAGGLALDAPDTFGGIADLADPTDERSARRLCDTLAGATGEDQIAVRGSGTRARRMTRPERPDPERAWQPRGTVLVTGGTGGLGAHVARALAADGAEHLVLTSRRGADAPGAADLAAELEKSGVRVTVAACDVADREAVRALLASVSGLTAVVHVAGLAQRIAPLTDLGLAEFAEVATAKNLGALHLDELLHDTPLDAFVLFSSGSAVWGSAGQTAYGSANAFLDGLAHRRRARGLAATSIAWGSWDSGMVDAELAAMMRRIGAPAMEPRLALGALRRILAGRAAHAVVAAFDWARFAPTYTLARPRPLLAALPEARAVLDAADAPAGTGQSDGLTARLAAMPESEQRRTLLDLVRTHVAALLGYDDPADIPGQRGFDDLGFDSVAAVDLRTRLTAATGRTLPTSMVYDHPTPDALAAHLWDELCAQGGDDGELPVLAQLDRLELTADGLAPEEIDSTRITTRLRSLLARLTDTLGTSGENDALGDQLDTASADDVFAFIDNELGLS</sequence>
<dbReference type="Pfam" id="PF02801">
    <property type="entry name" value="Ketoacyl-synt_C"/>
    <property type="match status" value="1"/>
</dbReference>
<dbReference type="CDD" id="cd00833">
    <property type="entry name" value="PKS"/>
    <property type="match status" value="1"/>
</dbReference>
<dbReference type="Gene3D" id="6.10.140.1830">
    <property type="match status" value="1"/>
</dbReference>
<keyword evidence="12" id="KW-1185">Reference proteome</keyword>
<dbReference type="FunFam" id="3.40.366.10:FF:000002">
    <property type="entry name" value="Probable polyketide synthase 2"/>
    <property type="match status" value="1"/>
</dbReference>
<dbReference type="PROSITE" id="PS52004">
    <property type="entry name" value="KS3_2"/>
    <property type="match status" value="1"/>
</dbReference>
<dbReference type="InterPro" id="IPR001227">
    <property type="entry name" value="Ac_transferase_dom_sf"/>
</dbReference>
<evidence type="ECO:0000259" key="10">
    <source>
        <dbReference type="PROSITE" id="PS52004"/>
    </source>
</evidence>
<comment type="caution">
    <text evidence="11">The sequence shown here is derived from an EMBL/GenBank/DDBJ whole genome shotgun (WGS) entry which is preliminary data.</text>
</comment>
<organism evidence="11 12">
    <name type="scientific">Streptomyces spiralis</name>
    <dbReference type="NCBI Taxonomy" id="66376"/>
    <lineage>
        <taxon>Bacteria</taxon>
        <taxon>Bacillati</taxon>
        <taxon>Actinomycetota</taxon>
        <taxon>Actinomycetes</taxon>
        <taxon>Kitasatosporales</taxon>
        <taxon>Streptomycetaceae</taxon>
        <taxon>Streptomyces</taxon>
    </lineage>
</organism>
<keyword evidence="7" id="KW-0012">Acyltransferase</keyword>
<dbReference type="InterPro" id="IPR020806">
    <property type="entry name" value="PKS_PP-bd"/>
</dbReference>
<feature type="compositionally biased region" description="Basic and acidic residues" evidence="8">
    <location>
        <begin position="1198"/>
        <end position="1209"/>
    </location>
</feature>
<dbReference type="SMART" id="SM01294">
    <property type="entry name" value="PKS_PP_betabranch"/>
    <property type="match status" value="1"/>
</dbReference>
<evidence type="ECO:0000256" key="3">
    <source>
        <dbReference type="ARBA" id="ARBA00022553"/>
    </source>
</evidence>
<reference evidence="11" key="2">
    <citation type="submission" date="2020-09" db="EMBL/GenBank/DDBJ databases">
        <authorList>
            <person name="Sun Q."/>
            <person name="Ohkuma M."/>
        </authorList>
    </citation>
    <scope>NUCLEOTIDE SEQUENCE</scope>
    <source>
        <strain evidence="11">JCM 3302</strain>
    </source>
</reference>
<dbReference type="RefSeq" id="WP_189908244.1">
    <property type="nucleotide sequence ID" value="NZ_BNBC01000085.1"/>
</dbReference>
<dbReference type="SUPFAM" id="SSF53901">
    <property type="entry name" value="Thiolase-like"/>
    <property type="match status" value="1"/>
</dbReference>
<dbReference type="InterPro" id="IPR014043">
    <property type="entry name" value="Acyl_transferase_dom"/>
</dbReference>
<evidence type="ECO:0000256" key="1">
    <source>
        <dbReference type="ARBA" id="ARBA00001957"/>
    </source>
</evidence>
<dbReference type="Gene3D" id="3.40.47.10">
    <property type="match status" value="1"/>
</dbReference>
<dbReference type="Pfam" id="PF08659">
    <property type="entry name" value="KR"/>
    <property type="match status" value="1"/>
</dbReference>
<dbReference type="InterPro" id="IPR018201">
    <property type="entry name" value="Ketoacyl_synth_AS"/>
</dbReference>
<dbReference type="InterPro" id="IPR016036">
    <property type="entry name" value="Malonyl_transacylase_ACP-bd"/>
</dbReference>
<dbReference type="EMBL" id="BNBC01000085">
    <property type="protein sequence ID" value="GHF18720.1"/>
    <property type="molecule type" value="Genomic_DNA"/>
</dbReference>
<dbReference type="InterPro" id="IPR036736">
    <property type="entry name" value="ACP-like_sf"/>
</dbReference>
<dbReference type="NCBIfam" id="NF045894">
    <property type="entry name" value="PKS_plus_SDR"/>
    <property type="match status" value="1"/>
</dbReference>
<dbReference type="InterPro" id="IPR014030">
    <property type="entry name" value="Ketoacyl_synth_N"/>
</dbReference>
<evidence type="ECO:0000313" key="11">
    <source>
        <dbReference type="EMBL" id="GHF18720.1"/>
    </source>
</evidence>
<dbReference type="Gene3D" id="3.40.50.720">
    <property type="entry name" value="NAD(P)-binding Rossmann-like Domain"/>
    <property type="match status" value="1"/>
</dbReference>
<dbReference type="InterPro" id="IPR020841">
    <property type="entry name" value="PKS_Beta-ketoAc_synthase_dom"/>
</dbReference>
<keyword evidence="5" id="KW-0045">Antibiotic biosynthesis</keyword>
<dbReference type="FunFam" id="1.10.1200.10:FF:000007">
    <property type="entry name" value="Probable polyketide synthase pks17"/>
    <property type="match status" value="1"/>
</dbReference>
<evidence type="ECO:0000256" key="6">
    <source>
        <dbReference type="ARBA" id="ARBA00023268"/>
    </source>
</evidence>
<dbReference type="GO" id="GO:0006633">
    <property type="term" value="P:fatty acid biosynthetic process"/>
    <property type="evidence" value="ECO:0007669"/>
    <property type="project" value="InterPro"/>
</dbReference>
<dbReference type="Pfam" id="PF00109">
    <property type="entry name" value="ketoacyl-synt"/>
    <property type="match status" value="1"/>
</dbReference>
<dbReference type="PROSITE" id="PS00606">
    <property type="entry name" value="KS3_1"/>
    <property type="match status" value="1"/>
</dbReference>
<dbReference type="Gene3D" id="1.10.1200.10">
    <property type="entry name" value="ACP-like"/>
    <property type="match status" value="1"/>
</dbReference>
<keyword evidence="3" id="KW-0597">Phosphoprotein</keyword>
<dbReference type="SMART" id="SM00825">
    <property type="entry name" value="PKS_KS"/>
    <property type="match status" value="1"/>
</dbReference>
<gene>
    <name evidence="11" type="ORF">GCM10014715_87000</name>
</gene>
<evidence type="ECO:0000256" key="8">
    <source>
        <dbReference type="SAM" id="MobiDB-lite"/>
    </source>
</evidence>
<dbReference type="PROSITE" id="PS50075">
    <property type="entry name" value="CARRIER"/>
    <property type="match status" value="1"/>
</dbReference>
<dbReference type="InterPro" id="IPR009081">
    <property type="entry name" value="PP-bd_ACP"/>
</dbReference>
<dbReference type="PANTHER" id="PTHR43775">
    <property type="entry name" value="FATTY ACID SYNTHASE"/>
    <property type="match status" value="1"/>
</dbReference>
<dbReference type="SMART" id="SM00823">
    <property type="entry name" value="PKS_PP"/>
    <property type="match status" value="1"/>
</dbReference>
<dbReference type="InterPro" id="IPR036291">
    <property type="entry name" value="NAD(P)-bd_dom_sf"/>
</dbReference>
<reference evidence="11" key="1">
    <citation type="journal article" date="2014" name="Int. J. Syst. Evol. Microbiol.">
        <title>Complete genome sequence of Corynebacterium casei LMG S-19264T (=DSM 44701T), isolated from a smear-ripened cheese.</title>
        <authorList>
            <consortium name="US DOE Joint Genome Institute (JGI-PGF)"/>
            <person name="Walter F."/>
            <person name="Albersmeier A."/>
            <person name="Kalinowski J."/>
            <person name="Ruckert C."/>
        </authorList>
    </citation>
    <scope>NUCLEOTIDE SEQUENCE</scope>
    <source>
        <strain evidence="11">JCM 3302</strain>
    </source>
</reference>
<keyword evidence="4" id="KW-0808">Transferase</keyword>
<dbReference type="Pfam" id="PF00698">
    <property type="entry name" value="Acyl_transf_1"/>
    <property type="match status" value="1"/>
</dbReference>
<evidence type="ECO:0000256" key="5">
    <source>
        <dbReference type="ARBA" id="ARBA00023194"/>
    </source>
</evidence>
<evidence type="ECO:0000259" key="9">
    <source>
        <dbReference type="PROSITE" id="PS50075"/>
    </source>
</evidence>
<protein>
    <submittedName>
        <fullName evidence="11">Uncharacterized protein</fullName>
    </submittedName>
</protein>
<dbReference type="SUPFAM" id="SSF52151">
    <property type="entry name" value="FabD/lysophospholipase-like"/>
    <property type="match status" value="1"/>
</dbReference>
<keyword evidence="2" id="KW-0596">Phosphopantetheine</keyword>
<dbReference type="GO" id="GO:0004312">
    <property type="term" value="F:fatty acid synthase activity"/>
    <property type="evidence" value="ECO:0007669"/>
    <property type="project" value="TreeGrafter"/>
</dbReference>
<dbReference type="InterPro" id="IPR013968">
    <property type="entry name" value="PKS_KR"/>
</dbReference>
<dbReference type="InterPro" id="IPR016035">
    <property type="entry name" value="Acyl_Trfase/lysoPLipase"/>
</dbReference>
<dbReference type="SUPFAM" id="SSF55048">
    <property type="entry name" value="Probable ACP-binding domain of malonyl-CoA ACP transacylase"/>
    <property type="match status" value="1"/>
</dbReference>
<keyword evidence="6" id="KW-0511">Multifunctional enzyme</keyword>
<dbReference type="GO" id="GO:0004315">
    <property type="term" value="F:3-oxoacyl-[acyl-carrier-protein] synthase activity"/>
    <property type="evidence" value="ECO:0007669"/>
    <property type="project" value="InterPro"/>
</dbReference>
<dbReference type="Pfam" id="PF00550">
    <property type="entry name" value="PP-binding"/>
    <property type="match status" value="1"/>
</dbReference>
<dbReference type="Pfam" id="PF18369">
    <property type="entry name" value="PKS_DE"/>
    <property type="match status" value="1"/>
</dbReference>
<dbReference type="GO" id="GO:0031177">
    <property type="term" value="F:phosphopantetheine binding"/>
    <property type="evidence" value="ECO:0007669"/>
    <property type="project" value="InterPro"/>
</dbReference>
<dbReference type="SMART" id="SM00822">
    <property type="entry name" value="PKS_KR"/>
    <property type="match status" value="1"/>
</dbReference>
<feature type="domain" description="Carrier" evidence="9">
    <location>
        <begin position="1490"/>
        <end position="1565"/>
    </location>
</feature>
<dbReference type="InterPro" id="IPR036299">
    <property type="entry name" value="Polyketide_synth_docking_sf"/>
</dbReference>